<evidence type="ECO:0000313" key="2">
    <source>
        <dbReference type="EMBL" id="GFO07189.1"/>
    </source>
</evidence>
<keyword evidence="3" id="KW-1185">Reference proteome</keyword>
<protein>
    <recommendedName>
        <fullName evidence="4">Ribosomal protein S11</fullName>
    </recommendedName>
</protein>
<dbReference type="Proteomes" id="UP000735302">
    <property type="component" value="Unassembled WGS sequence"/>
</dbReference>
<proteinExistence type="predicted"/>
<name>A0AAV4AHN0_9GAST</name>
<sequence>MYEAQTGFNITRVRISVVRNLGYAKQINITQIGGKLFEPCHSGLCPAPFALTLSRKSTGQRPSYRYLTAMFRRQIPDLALDQGNGRRGKSPSSTRRSLRLSGFHQPRGFVLVHNKTISDFRPSFRLGRRWRGLNPRQKGPFRIQDGFASHFGEGIKLPSNRRKIKLQSS</sequence>
<evidence type="ECO:0008006" key="4">
    <source>
        <dbReference type="Google" id="ProtNLM"/>
    </source>
</evidence>
<evidence type="ECO:0000256" key="1">
    <source>
        <dbReference type="SAM" id="MobiDB-lite"/>
    </source>
</evidence>
<feature type="region of interest" description="Disordered" evidence="1">
    <location>
        <begin position="78"/>
        <end position="98"/>
    </location>
</feature>
<accession>A0AAV4AHN0</accession>
<reference evidence="2 3" key="1">
    <citation type="journal article" date="2021" name="Elife">
        <title>Chloroplast acquisition without the gene transfer in kleptoplastic sea slugs, Plakobranchus ocellatus.</title>
        <authorList>
            <person name="Maeda T."/>
            <person name="Takahashi S."/>
            <person name="Yoshida T."/>
            <person name="Shimamura S."/>
            <person name="Takaki Y."/>
            <person name="Nagai Y."/>
            <person name="Toyoda A."/>
            <person name="Suzuki Y."/>
            <person name="Arimoto A."/>
            <person name="Ishii H."/>
            <person name="Satoh N."/>
            <person name="Nishiyama T."/>
            <person name="Hasebe M."/>
            <person name="Maruyama T."/>
            <person name="Minagawa J."/>
            <person name="Obokata J."/>
            <person name="Shigenobu S."/>
        </authorList>
    </citation>
    <scope>NUCLEOTIDE SEQUENCE [LARGE SCALE GENOMIC DNA]</scope>
</reference>
<dbReference type="AlphaFoldDB" id="A0AAV4AHN0"/>
<gene>
    <name evidence="2" type="ORF">PoB_003369400</name>
</gene>
<evidence type="ECO:0000313" key="3">
    <source>
        <dbReference type="Proteomes" id="UP000735302"/>
    </source>
</evidence>
<comment type="caution">
    <text evidence="2">The sequence shown here is derived from an EMBL/GenBank/DDBJ whole genome shotgun (WGS) entry which is preliminary data.</text>
</comment>
<organism evidence="2 3">
    <name type="scientific">Plakobranchus ocellatus</name>
    <dbReference type="NCBI Taxonomy" id="259542"/>
    <lineage>
        <taxon>Eukaryota</taxon>
        <taxon>Metazoa</taxon>
        <taxon>Spiralia</taxon>
        <taxon>Lophotrochozoa</taxon>
        <taxon>Mollusca</taxon>
        <taxon>Gastropoda</taxon>
        <taxon>Heterobranchia</taxon>
        <taxon>Euthyneura</taxon>
        <taxon>Panpulmonata</taxon>
        <taxon>Sacoglossa</taxon>
        <taxon>Placobranchoidea</taxon>
        <taxon>Plakobranchidae</taxon>
        <taxon>Plakobranchus</taxon>
    </lineage>
</organism>
<dbReference type="EMBL" id="BLXT01003842">
    <property type="protein sequence ID" value="GFO07189.1"/>
    <property type="molecule type" value="Genomic_DNA"/>
</dbReference>